<dbReference type="GO" id="GO:0008495">
    <property type="term" value="F:protoheme IX farnesyltransferase activity"/>
    <property type="evidence" value="ECO:0007669"/>
    <property type="project" value="UniProtKB-UniRule"/>
</dbReference>
<dbReference type="HAMAP" id="MF_00154">
    <property type="entry name" value="CyoE_CtaB"/>
    <property type="match status" value="1"/>
</dbReference>
<keyword evidence="8 16" id="KW-0812">Transmembrane</keyword>
<feature type="transmembrane region" description="Helical" evidence="16">
    <location>
        <begin position="227"/>
        <end position="243"/>
    </location>
</feature>
<dbReference type="PANTHER" id="PTHR43448">
    <property type="entry name" value="PROTOHEME IX FARNESYLTRANSFERASE, MITOCHONDRIAL"/>
    <property type="match status" value="1"/>
</dbReference>
<evidence type="ECO:0000256" key="8">
    <source>
        <dbReference type="ARBA" id="ARBA00022692"/>
    </source>
</evidence>
<evidence type="ECO:0000256" key="1">
    <source>
        <dbReference type="ARBA" id="ARBA00004019"/>
    </source>
</evidence>
<feature type="transmembrane region" description="Helical" evidence="16">
    <location>
        <begin position="153"/>
        <end position="172"/>
    </location>
</feature>
<dbReference type="GO" id="GO:0048034">
    <property type="term" value="P:heme O biosynthetic process"/>
    <property type="evidence" value="ECO:0007669"/>
    <property type="project" value="UniProtKB-UniRule"/>
</dbReference>
<evidence type="ECO:0000256" key="14">
    <source>
        <dbReference type="ARBA" id="ARBA00042475"/>
    </source>
</evidence>
<comment type="caution">
    <text evidence="17">The sequence shown here is derived from an EMBL/GenBank/DDBJ whole genome shotgun (WGS) entry which is preliminary data.</text>
</comment>
<dbReference type="Gene3D" id="1.10.357.140">
    <property type="entry name" value="UbiA prenyltransferase"/>
    <property type="match status" value="1"/>
</dbReference>
<evidence type="ECO:0000256" key="6">
    <source>
        <dbReference type="ARBA" id="ARBA00022475"/>
    </source>
</evidence>
<dbReference type="GO" id="GO:0005886">
    <property type="term" value="C:plasma membrane"/>
    <property type="evidence" value="ECO:0007669"/>
    <property type="project" value="UniProtKB-SubCell"/>
</dbReference>
<feature type="transmembrane region" description="Helical" evidence="16">
    <location>
        <begin position="288"/>
        <end position="308"/>
    </location>
</feature>
<evidence type="ECO:0000256" key="13">
    <source>
        <dbReference type="ARBA" id="ARBA00040810"/>
    </source>
</evidence>
<evidence type="ECO:0000256" key="5">
    <source>
        <dbReference type="ARBA" id="ARBA00012292"/>
    </source>
</evidence>
<dbReference type="EMBL" id="LGKN01000003">
    <property type="protein sequence ID" value="KPL89643.1"/>
    <property type="molecule type" value="Genomic_DNA"/>
</dbReference>
<dbReference type="AlphaFoldDB" id="A0A0P6YJ10"/>
<dbReference type="Pfam" id="PF01040">
    <property type="entry name" value="UbiA"/>
    <property type="match status" value="1"/>
</dbReference>
<keyword evidence="6 16" id="KW-1003">Cell membrane</keyword>
<dbReference type="PATRIC" id="fig|872965.6.peg.841"/>
<dbReference type="UniPathway" id="UPA00834">
    <property type="reaction ID" value="UER00712"/>
</dbReference>
<feature type="transmembrane region" description="Helical" evidence="16">
    <location>
        <begin position="32"/>
        <end position="50"/>
    </location>
</feature>
<evidence type="ECO:0000256" key="16">
    <source>
        <dbReference type="HAMAP-Rule" id="MF_00154"/>
    </source>
</evidence>
<protein>
    <recommendedName>
        <fullName evidence="13 16">Protoheme IX farnesyltransferase</fullName>
        <ecNumber evidence="5 16">2.5.1.141</ecNumber>
    </recommendedName>
    <alternativeName>
        <fullName evidence="14 16">Heme B farnesyltransferase</fullName>
    </alternativeName>
    <alternativeName>
        <fullName evidence="12 16">Heme O synthase</fullName>
    </alternativeName>
</protein>
<dbReference type="NCBIfam" id="TIGR01473">
    <property type="entry name" value="cyoE_ctaB"/>
    <property type="match status" value="1"/>
</dbReference>
<evidence type="ECO:0000313" key="18">
    <source>
        <dbReference type="Proteomes" id="UP000050502"/>
    </source>
</evidence>
<keyword evidence="7 16" id="KW-0808">Transferase</keyword>
<sequence length="309" mass="33550">MTQQLKAAPVSDAPPAARPHIGDYWRLTKPTIVVLLLITTIGAMFIAAEGAPPLDLLFWVFIGGSLAAGGANAINSFVDRDIDPLMSRTSQRPLPRNRVPPRHALLFGVGAVAASVLVYGLFVNWLSAGLALLGAIYYAGIYTGYLKRATPHNIVIGGGAGAIPPLVGWAAVHGELDFLAFILFAIIFFWTPPHTWALTLLVQKDYERVGVPMFPVVFGEDETRRQMVLYTIVLVGITLLPVATGDLSLFYGAAALILGGEFLRQTIVLWRSPSKSRANKLYRFSNNYLALLFLAMVLDRVFANGGFLP</sequence>
<dbReference type="InterPro" id="IPR000537">
    <property type="entry name" value="UbiA_prenyltransferase"/>
</dbReference>
<accession>A0A0P6YJ10</accession>
<evidence type="ECO:0000256" key="2">
    <source>
        <dbReference type="ARBA" id="ARBA00004651"/>
    </source>
</evidence>
<evidence type="ECO:0000256" key="9">
    <source>
        <dbReference type="ARBA" id="ARBA00022989"/>
    </source>
</evidence>
<feature type="transmembrane region" description="Helical" evidence="16">
    <location>
        <begin position="56"/>
        <end position="78"/>
    </location>
</feature>
<feature type="transmembrane region" description="Helical" evidence="16">
    <location>
        <begin position="128"/>
        <end position="146"/>
    </location>
</feature>
<comment type="pathway">
    <text evidence="3 16">Porphyrin-containing compound metabolism; heme O biosynthesis; heme O from protoheme: step 1/1.</text>
</comment>
<evidence type="ECO:0000256" key="12">
    <source>
        <dbReference type="ARBA" id="ARBA00030253"/>
    </source>
</evidence>
<dbReference type="CDD" id="cd13957">
    <property type="entry name" value="PT_UbiA_Cox10"/>
    <property type="match status" value="1"/>
</dbReference>
<feature type="transmembrane region" description="Helical" evidence="16">
    <location>
        <begin position="104"/>
        <end position="122"/>
    </location>
</feature>
<keyword evidence="9 16" id="KW-1133">Transmembrane helix</keyword>
<evidence type="ECO:0000256" key="4">
    <source>
        <dbReference type="ARBA" id="ARBA00010223"/>
    </source>
</evidence>
<feature type="transmembrane region" description="Helical" evidence="16">
    <location>
        <begin position="249"/>
        <end position="267"/>
    </location>
</feature>
<organism evidence="17 18">
    <name type="scientific">Ardenticatena maritima</name>
    <dbReference type="NCBI Taxonomy" id="872965"/>
    <lineage>
        <taxon>Bacteria</taxon>
        <taxon>Bacillati</taxon>
        <taxon>Chloroflexota</taxon>
        <taxon>Ardenticatenia</taxon>
        <taxon>Ardenticatenales</taxon>
        <taxon>Ardenticatenaceae</taxon>
        <taxon>Ardenticatena</taxon>
    </lineage>
</organism>
<name>A0A0P6YJ10_9CHLR</name>
<dbReference type="PANTHER" id="PTHR43448:SF7">
    <property type="entry name" value="4-HYDROXYBENZOATE SOLANESYLTRANSFERASE"/>
    <property type="match status" value="1"/>
</dbReference>
<evidence type="ECO:0000256" key="7">
    <source>
        <dbReference type="ARBA" id="ARBA00022679"/>
    </source>
</evidence>
<comment type="miscellaneous">
    <text evidence="16">Carbon 2 of the heme B porphyrin ring is defined according to the Fischer nomenclature.</text>
</comment>
<dbReference type="InterPro" id="IPR044878">
    <property type="entry name" value="UbiA_sf"/>
</dbReference>
<dbReference type="FunFam" id="1.10.357.140:FF:000001">
    <property type="entry name" value="Protoheme IX farnesyltransferase"/>
    <property type="match status" value="1"/>
</dbReference>
<dbReference type="Gene3D" id="1.20.120.1780">
    <property type="entry name" value="UbiA prenyltransferase"/>
    <property type="match status" value="1"/>
</dbReference>
<evidence type="ECO:0000256" key="3">
    <source>
        <dbReference type="ARBA" id="ARBA00004919"/>
    </source>
</evidence>
<dbReference type="Proteomes" id="UP000050502">
    <property type="component" value="Unassembled WGS sequence"/>
</dbReference>
<comment type="subcellular location">
    <subcellularLocation>
        <location evidence="2 16">Cell membrane</location>
        <topology evidence="2 16">Multi-pass membrane protein</topology>
    </subcellularLocation>
</comment>
<gene>
    <name evidence="16" type="primary">ctaB</name>
    <name evidence="17" type="ORF">SE16_04340</name>
</gene>
<comment type="function">
    <text evidence="1 16">Converts heme B (protoheme IX) to heme O by substitution of the vinyl group on carbon 2 of heme B porphyrin ring with a hydroxyethyl farnesyl side group.</text>
</comment>
<dbReference type="EC" id="2.5.1.141" evidence="5 16"/>
<dbReference type="NCBIfam" id="NF003349">
    <property type="entry name" value="PRK04375.1-2"/>
    <property type="match status" value="1"/>
</dbReference>
<comment type="similarity">
    <text evidence="4">In the C-terminal section; belongs to the UbiA prenyltransferase family. Protoheme IX farnesyltransferase subfamily.</text>
</comment>
<keyword evidence="10 16" id="KW-0350">Heme biosynthesis</keyword>
<comment type="similarity">
    <text evidence="16">Belongs to the UbiA prenyltransferase family. Protoheme IX farnesyltransferase subfamily.</text>
</comment>
<dbReference type="RefSeq" id="WP_060687252.1">
    <property type="nucleotide sequence ID" value="NZ_LGKN01000003.1"/>
</dbReference>
<proteinExistence type="inferred from homology"/>
<dbReference type="InterPro" id="IPR006369">
    <property type="entry name" value="Protohaem_IX_farnesylTrfase"/>
</dbReference>
<evidence type="ECO:0000256" key="10">
    <source>
        <dbReference type="ARBA" id="ARBA00023133"/>
    </source>
</evidence>
<dbReference type="PROSITE" id="PS00943">
    <property type="entry name" value="UBIA"/>
    <property type="match status" value="1"/>
</dbReference>
<reference evidence="17 18" key="1">
    <citation type="submission" date="2015-07" db="EMBL/GenBank/DDBJ databases">
        <title>Whole genome sequence of Ardenticatena maritima DSM 23922.</title>
        <authorList>
            <person name="Hemp J."/>
            <person name="Ward L.M."/>
            <person name="Pace L.A."/>
            <person name="Fischer W.W."/>
        </authorList>
    </citation>
    <scope>NUCLEOTIDE SEQUENCE [LARGE SCALE GENOMIC DNA]</scope>
    <source>
        <strain evidence="17 18">110S</strain>
    </source>
</reference>
<evidence type="ECO:0000256" key="11">
    <source>
        <dbReference type="ARBA" id="ARBA00023136"/>
    </source>
</evidence>
<feature type="transmembrane region" description="Helical" evidence="16">
    <location>
        <begin position="178"/>
        <end position="202"/>
    </location>
</feature>
<dbReference type="InterPro" id="IPR030470">
    <property type="entry name" value="UbiA_prenylTrfase_CS"/>
</dbReference>
<keyword evidence="11 16" id="KW-0472">Membrane</keyword>
<comment type="catalytic activity">
    <reaction evidence="15 16">
        <text>heme b + (2E,6E)-farnesyl diphosphate + H2O = Fe(II)-heme o + diphosphate</text>
        <dbReference type="Rhea" id="RHEA:28070"/>
        <dbReference type="ChEBI" id="CHEBI:15377"/>
        <dbReference type="ChEBI" id="CHEBI:33019"/>
        <dbReference type="ChEBI" id="CHEBI:60344"/>
        <dbReference type="ChEBI" id="CHEBI:60530"/>
        <dbReference type="ChEBI" id="CHEBI:175763"/>
        <dbReference type="EC" id="2.5.1.141"/>
    </reaction>
</comment>
<evidence type="ECO:0000256" key="15">
    <source>
        <dbReference type="ARBA" id="ARBA00047690"/>
    </source>
</evidence>
<evidence type="ECO:0000313" key="17">
    <source>
        <dbReference type="EMBL" id="KPL89643.1"/>
    </source>
</evidence>